<reference evidence="1" key="2">
    <citation type="submission" date="2021-03" db="EMBL/GenBank/DDBJ databases">
        <authorList>
            <person name="Valentovich L.N."/>
            <person name="Akhremchuk A.E."/>
            <person name="Miamin V.E."/>
        </authorList>
    </citation>
    <scope>NUCLEOTIDE SEQUENCE</scope>
    <source>
        <strain evidence="1">3prime</strain>
    </source>
</reference>
<evidence type="ECO:0000313" key="2">
    <source>
        <dbReference type="Proteomes" id="UP000663914"/>
    </source>
</evidence>
<dbReference type="AlphaFoldDB" id="A0A8B6UNQ4"/>
<dbReference type="GeneID" id="55644946"/>
<gene>
    <name evidence="1" type="ORF">C4C32_23740</name>
</gene>
<accession>A0A8B6UNQ4</accession>
<name>A0A8B6UNQ4_9PSED</name>
<organism evidence="1 2">
    <name type="scientific">Pseudomonas corrugata</name>
    <dbReference type="NCBI Taxonomy" id="47879"/>
    <lineage>
        <taxon>Bacteria</taxon>
        <taxon>Pseudomonadati</taxon>
        <taxon>Pseudomonadota</taxon>
        <taxon>Gammaproteobacteria</taxon>
        <taxon>Pseudomonadales</taxon>
        <taxon>Pseudomonadaceae</taxon>
        <taxon>Pseudomonas</taxon>
    </lineage>
</organism>
<dbReference type="Proteomes" id="UP000663914">
    <property type="component" value="Chromosome"/>
</dbReference>
<protein>
    <submittedName>
        <fullName evidence="1">Uncharacterized protein</fullName>
    </submittedName>
</protein>
<evidence type="ECO:0000313" key="1">
    <source>
        <dbReference type="EMBL" id="QTH13531.1"/>
    </source>
</evidence>
<sequence>MDSKLSFTAAISLPDRNINLLGTLHGKPALATITAFSGGFFSGKAHTYDHSSLLGIHTKSQDVPLPPLKLHFRHTAGGYTLSIKNQGEHHNGFIGRSWFEVLGVKDTDTPSVFTLVDHQNRTITLENITTRHSPLSLKTKRNKYVGGLRMRGSPYVYLAETDERSRLTFILSLI</sequence>
<dbReference type="RefSeq" id="WP_024780755.1">
    <property type="nucleotide sequence ID" value="NZ_CP014262.1"/>
</dbReference>
<proteinExistence type="predicted"/>
<reference evidence="1" key="1">
    <citation type="book" date="2019" name="MICROBIAL BIOTECHNOLOGY" publisher="Unknown Publisher">
        <title>Optimization of recombineering for directed mutagenesis of bacteria Pseudomonas corrugata 3'.</title>
        <authorList>
            <person name="Buinitskaja S.V."/>
            <person name="Pilipenok N."/>
            <person name="Valentovich L.N."/>
        </authorList>
    </citation>
    <scope>NUCLEOTIDE SEQUENCE</scope>
    <source>
        <strain evidence="1">3prime</strain>
    </source>
</reference>
<dbReference type="EMBL" id="CP072011">
    <property type="protein sequence ID" value="QTH13531.1"/>
    <property type="molecule type" value="Genomic_DNA"/>
</dbReference>
<dbReference type="KEGG" id="pcg:AXG94_11240"/>